<feature type="non-terminal residue" evidence="2">
    <location>
        <position position="1"/>
    </location>
</feature>
<proteinExistence type="predicted"/>
<name>X1NV03_9ZZZZ</name>
<dbReference type="Gene3D" id="3.40.50.300">
    <property type="entry name" value="P-loop containing nucleotide triphosphate hydrolases"/>
    <property type="match status" value="1"/>
</dbReference>
<dbReference type="AlphaFoldDB" id="X1NV03"/>
<evidence type="ECO:0000313" key="2">
    <source>
        <dbReference type="EMBL" id="GAI34036.1"/>
    </source>
</evidence>
<comment type="caution">
    <text evidence="2">The sequence shown here is derived from an EMBL/GenBank/DDBJ whole genome shotgun (WGS) entry which is preliminary data.</text>
</comment>
<sequence length="259" mass="29932">PSISNFTWAFTITRIEVRGRGKKGKSIKIFLPDGTEKEGYEGDQEIAKLLRVSFRDFATTVYQHQETIHDFVMQKPSEQSDVMDRLLGLSDYRNILDGINKSNVLKVQKEFVEEFNKLQIRVQETMKIRQKDLDDKRSRAKEKGLSEEELNVKKLLELAESTVKDIGNFARQLGLTTTAISPPSDWENTESFITDIKNECNRLWAESPEVKEQSEKQTKRSEMISLKSQYETQCGNLKSKEKELRGFERENGNRDKIGT</sequence>
<evidence type="ECO:0000256" key="1">
    <source>
        <dbReference type="SAM" id="MobiDB-lite"/>
    </source>
</evidence>
<feature type="region of interest" description="Disordered" evidence="1">
    <location>
        <begin position="239"/>
        <end position="259"/>
    </location>
</feature>
<dbReference type="InterPro" id="IPR027417">
    <property type="entry name" value="P-loop_NTPase"/>
</dbReference>
<protein>
    <submittedName>
        <fullName evidence="2">Uncharacterized protein</fullName>
    </submittedName>
</protein>
<accession>X1NV03</accession>
<gene>
    <name evidence="2" type="ORF">S06H3_45544</name>
</gene>
<organism evidence="2">
    <name type="scientific">marine sediment metagenome</name>
    <dbReference type="NCBI Taxonomy" id="412755"/>
    <lineage>
        <taxon>unclassified sequences</taxon>
        <taxon>metagenomes</taxon>
        <taxon>ecological metagenomes</taxon>
    </lineage>
</organism>
<dbReference type="EMBL" id="BARV01028453">
    <property type="protein sequence ID" value="GAI34036.1"/>
    <property type="molecule type" value="Genomic_DNA"/>
</dbReference>
<feature type="non-terminal residue" evidence="2">
    <location>
        <position position="259"/>
    </location>
</feature>
<reference evidence="2" key="1">
    <citation type="journal article" date="2014" name="Front. Microbiol.">
        <title>High frequency of phylogenetically diverse reductive dehalogenase-homologous genes in deep subseafloor sedimentary metagenomes.</title>
        <authorList>
            <person name="Kawai M."/>
            <person name="Futagami T."/>
            <person name="Toyoda A."/>
            <person name="Takaki Y."/>
            <person name="Nishi S."/>
            <person name="Hori S."/>
            <person name="Arai W."/>
            <person name="Tsubouchi T."/>
            <person name="Morono Y."/>
            <person name="Uchiyama I."/>
            <person name="Ito T."/>
            <person name="Fujiyama A."/>
            <person name="Inagaki F."/>
            <person name="Takami H."/>
        </authorList>
    </citation>
    <scope>NUCLEOTIDE SEQUENCE</scope>
    <source>
        <strain evidence="2">Expedition CK06-06</strain>
    </source>
</reference>